<dbReference type="EMBL" id="CAJFCV020000006">
    <property type="protein sequence ID" value="CAG9129313.1"/>
    <property type="molecule type" value="Genomic_DNA"/>
</dbReference>
<dbReference type="PROSITE" id="PS00162">
    <property type="entry name" value="ALPHA_CA_1"/>
    <property type="match status" value="1"/>
</dbReference>
<protein>
    <recommendedName>
        <fullName evidence="3 8">Carbonic anhydrase</fullName>
        <ecNumber evidence="3 8">4.2.1.1</ecNumber>
    </recommendedName>
</protein>
<dbReference type="Pfam" id="PF00194">
    <property type="entry name" value="Carb_anhydrase"/>
    <property type="match status" value="1"/>
</dbReference>
<dbReference type="PROSITE" id="PS51144">
    <property type="entry name" value="ALPHA_CA_2"/>
    <property type="match status" value="1"/>
</dbReference>
<reference evidence="11" key="2">
    <citation type="submission" date="2020-08" db="EMBL/GenBank/DDBJ databases">
        <authorList>
            <person name="Kikuchi T."/>
        </authorList>
    </citation>
    <scope>NUCLEOTIDE SEQUENCE</scope>
    <source>
        <strain evidence="10">Ka4C1</strain>
    </source>
</reference>
<keyword evidence="6 8" id="KW-0456">Lyase</keyword>
<evidence type="ECO:0000256" key="7">
    <source>
        <dbReference type="ARBA" id="ARBA00048348"/>
    </source>
</evidence>
<reference evidence="14" key="1">
    <citation type="submission" date="2016-11" db="UniProtKB">
        <authorList>
            <consortium name="WormBaseParasite"/>
        </authorList>
    </citation>
    <scope>IDENTIFICATION</scope>
</reference>
<dbReference type="SUPFAM" id="SSF51069">
    <property type="entry name" value="Carbonic anhydrase"/>
    <property type="match status" value="1"/>
</dbReference>
<comment type="similarity">
    <text evidence="2 8">Belongs to the alpha-carbonic anhydrase family.</text>
</comment>
<keyword evidence="13" id="KW-1185">Reference proteome</keyword>
<dbReference type="SMART" id="SM01057">
    <property type="entry name" value="Carb_anhydrase"/>
    <property type="match status" value="1"/>
</dbReference>
<dbReference type="EMBL" id="CAJFDI010000006">
    <property type="protein sequence ID" value="CAD5233859.1"/>
    <property type="molecule type" value="Genomic_DNA"/>
</dbReference>
<proteinExistence type="inferred from homology"/>
<sequence>MNVWERNQEVSNYDQSHWPGLCQTGRSQSPINLANESTAFKFLEPLEFVNFDKSEWLFLDNNGWTAELRGFKNWKNRPAISGGNLTGTYRLHNIHFHWGQNTSHGSEHSVNGVKYAGEMHFVFSRFNKPWRNGVDDVHVLSVFLAANESHGVLSPIKNGLSKIVKKGKITSIKNLKPSSFLPQDLKHFYRYTGSLTAPPCSEGVIWTVMEKPVDISTSQLDLLRKIQAKDRRPFIPGNYRNLQNLNDRIIVYRT</sequence>
<dbReference type="Proteomes" id="UP000659654">
    <property type="component" value="Unassembled WGS sequence"/>
</dbReference>
<dbReference type="Gene3D" id="3.10.200.10">
    <property type="entry name" value="Alpha carbonic anhydrase"/>
    <property type="match status" value="1"/>
</dbReference>
<evidence type="ECO:0000313" key="14">
    <source>
        <dbReference type="WBParaSite" id="BXY_1373000.1"/>
    </source>
</evidence>
<keyword evidence="5 8" id="KW-0862">Zinc</keyword>
<dbReference type="InterPro" id="IPR023561">
    <property type="entry name" value="Carbonic_anhydrase_a-class"/>
</dbReference>
<accession>A0A1I7SKZ8</accession>
<evidence type="ECO:0000256" key="4">
    <source>
        <dbReference type="ARBA" id="ARBA00022723"/>
    </source>
</evidence>
<comment type="cofactor">
    <cofactor evidence="1 8">
        <name>Zn(2+)</name>
        <dbReference type="ChEBI" id="CHEBI:29105"/>
    </cofactor>
</comment>
<evidence type="ECO:0000313" key="10">
    <source>
        <dbReference type="EMBL" id="CAD5233859.1"/>
    </source>
</evidence>
<organism evidence="12 14">
    <name type="scientific">Bursaphelenchus xylophilus</name>
    <name type="common">Pinewood nematode worm</name>
    <name type="synonym">Aphelenchoides xylophilus</name>
    <dbReference type="NCBI Taxonomy" id="6326"/>
    <lineage>
        <taxon>Eukaryota</taxon>
        <taxon>Metazoa</taxon>
        <taxon>Ecdysozoa</taxon>
        <taxon>Nematoda</taxon>
        <taxon>Chromadorea</taxon>
        <taxon>Rhabditida</taxon>
        <taxon>Tylenchina</taxon>
        <taxon>Tylenchomorpha</taxon>
        <taxon>Aphelenchoidea</taxon>
        <taxon>Aphelenchoididae</taxon>
        <taxon>Bursaphelenchus</taxon>
    </lineage>
</organism>
<dbReference type="AlphaFoldDB" id="A0A1I7SKZ8"/>
<evidence type="ECO:0000256" key="8">
    <source>
        <dbReference type="RuleBase" id="RU367011"/>
    </source>
</evidence>
<comment type="function">
    <text evidence="8">Reversible hydration of carbon dioxide.</text>
</comment>
<gene>
    <name evidence="10" type="ORF">BXYJ_LOCUS13950</name>
</gene>
<dbReference type="EC" id="4.2.1.1" evidence="3 8"/>
<dbReference type="GO" id="GO:0005737">
    <property type="term" value="C:cytoplasm"/>
    <property type="evidence" value="ECO:0007669"/>
    <property type="project" value="TreeGrafter"/>
</dbReference>
<dbReference type="Proteomes" id="UP000095284">
    <property type="component" value="Unplaced"/>
</dbReference>
<feature type="domain" description="Alpha-carbonic anhydrase" evidence="9">
    <location>
        <begin position="2"/>
        <end position="254"/>
    </location>
</feature>
<evidence type="ECO:0000313" key="11">
    <source>
        <dbReference type="EMBL" id="CAG9129313.1"/>
    </source>
</evidence>
<dbReference type="OrthoDB" id="429145at2759"/>
<dbReference type="WBParaSite" id="BXY_1373000.1">
    <property type="protein sequence ID" value="BXY_1373000.1"/>
    <property type="gene ID" value="BXY_1373000"/>
</dbReference>
<evidence type="ECO:0000256" key="1">
    <source>
        <dbReference type="ARBA" id="ARBA00001947"/>
    </source>
</evidence>
<evidence type="ECO:0000256" key="2">
    <source>
        <dbReference type="ARBA" id="ARBA00010718"/>
    </source>
</evidence>
<dbReference type="GO" id="GO:0004089">
    <property type="term" value="F:carbonate dehydratase activity"/>
    <property type="evidence" value="ECO:0007669"/>
    <property type="project" value="UniProtKB-UniRule"/>
</dbReference>
<dbReference type="PANTHER" id="PTHR18952:SF141">
    <property type="entry name" value="CARBONIC ANHYDRASE"/>
    <property type="match status" value="1"/>
</dbReference>
<dbReference type="CDD" id="cd00326">
    <property type="entry name" value="alpha_CA"/>
    <property type="match status" value="1"/>
</dbReference>
<dbReference type="PANTHER" id="PTHR18952">
    <property type="entry name" value="CARBONIC ANHYDRASE"/>
    <property type="match status" value="1"/>
</dbReference>
<evidence type="ECO:0000313" key="12">
    <source>
        <dbReference type="Proteomes" id="UP000095284"/>
    </source>
</evidence>
<comment type="catalytic activity">
    <reaction evidence="7 8">
        <text>hydrogencarbonate + H(+) = CO2 + H2O</text>
        <dbReference type="Rhea" id="RHEA:10748"/>
        <dbReference type="ChEBI" id="CHEBI:15377"/>
        <dbReference type="ChEBI" id="CHEBI:15378"/>
        <dbReference type="ChEBI" id="CHEBI:16526"/>
        <dbReference type="ChEBI" id="CHEBI:17544"/>
        <dbReference type="EC" id="4.2.1.1"/>
    </reaction>
</comment>
<dbReference type="InterPro" id="IPR036398">
    <property type="entry name" value="CA_dom_sf"/>
</dbReference>
<dbReference type="SMR" id="A0A1I7SKZ8"/>
<evidence type="ECO:0000259" key="9">
    <source>
        <dbReference type="PROSITE" id="PS51144"/>
    </source>
</evidence>
<dbReference type="Proteomes" id="UP000582659">
    <property type="component" value="Unassembled WGS sequence"/>
</dbReference>
<evidence type="ECO:0000256" key="6">
    <source>
        <dbReference type="ARBA" id="ARBA00023239"/>
    </source>
</evidence>
<evidence type="ECO:0000256" key="5">
    <source>
        <dbReference type="ARBA" id="ARBA00022833"/>
    </source>
</evidence>
<dbReference type="InterPro" id="IPR018338">
    <property type="entry name" value="Carbonic_anhydrase_a-class_CS"/>
</dbReference>
<evidence type="ECO:0000256" key="3">
    <source>
        <dbReference type="ARBA" id="ARBA00012925"/>
    </source>
</evidence>
<dbReference type="InterPro" id="IPR001148">
    <property type="entry name" value="CA_dom"/>
</dbReference>
<evidence type="ECO:0000313" key="13">
    <source>
        <dbReference type="Proteomes" id="UP000659654"/>
    </source>
</evidence>
<dbReference type="GO" id="GO:0008270">
    <property type="term" value="F:zinc ion binding"/>
    <property type="evidence" value="ECO:0007669"/>
    <property type="project" value="UniProtKB-UniRule"/>
</dbReference>
<keyword evidence="4 8" id="KW-0479">Metal-binding</keyword>
<name>A0A1I7SKZ8_BURXY</name>